<reference evidence="4 5" key="1">
    <citation type="journal article" date="2021" name="Sci. Rep.">
        <title>The distribution of antibiotic resistance genes in chicken gut microbiota commensals.</title>
        <authorList>
            <person name="Juricova H."/>
            <person name="Matiasovicova J."/>
            <person name="Kubasova T."/>
            <person name="Cejkova D."/>
            <person name="Rychlik I."/>
        </authorList>
    </citation>
    <scope>NUCLEOTIDE SEQUENCE [LARGE SCALE GENOMIC DNA]</scope>
    <source>
        <strain evidence="4 5">An801</strain>
    </source>
</reference>
<keyword evidence="1" id="KW-1133">Transmembrane helix</keyword>
<dbReference type="RefSeq" id="WP_204476839.1">
    <property type="nucleotide sequence ID" value="NZ_JACJJW010000045.1"/>
</dbReference>
<feature type="domain" description="FecR protein" evidence="2">
    <location>
        <begin position="123"/>
        <end position="216"/>
    </location>
</feature>
<dbReference type="Pfam" id="PF04773">
    <property type="entry name" value="FecR"/>
    <property type="match status" value="1"/>
</dbReference>
<keyword evidence="1" id="KW-0812">Transmembrane</keyword>
<organism evidence="4 5">
    <name type="scientific">Bacteroides mediterraneensis</name>
    <dbReference type="NCBI Taxonomy" id="1841856"/>
    <lineage>
        <taxon>Bacteria</taxon>
        <taxon>Pseudomonadati</taxon>
        <taxon>Bacteroidota</taxon>
        <taxon>Bacteroidia</taxon>
        <taxon>Bacteroidales</taxon>
        <taxon>Bacteroidaceae</taxon>
        <taxon>Bacteroides</taxon>
    </lineage>
</organism>
<proteinExistence type="predicted"/>
<evidence type="ECO:0000256" key="1">
    <source>
        <dbReference type="SAM" id="Phobius"/>
    </source>
</evidence>
<feature type="domain" description="Protein FecR C-terminal" evidence="3">
    <location>
        <begin position="262"/>
        <end position="329"/>
    </location>
</feature>
<evidence type="ECO:0000259" key="2">
    <source>
        <dbReference type="Pfam" id="PF04773"/>
    </source>
</evidence>
<dbReference type="Gene3D" id="3.55.50.30">
    <property type="match status" value="1"/>
</dbReference>
<feature type="transmembrane region" description="Helical" evidence="1">
    <location>
        <begin position="87"/>
        <end position="105"/>
    </location>
</feature>
<dbReference type="EMBL" id="JACJJW010000045">
    <property type="protein sequence ID" value="MBM6759556.1"/>
    <property type="molecule type" value="Genomic_DNA"/>
</dbReference>
<dbReference type="InterPro" id="IPR012373">
    <property type="entry name" value="Ferrdict_sens_TM"/>
</dbReference>
<evidence type="ECO:0000259" key="3">
    <source>
        <dbReference type="Pfam" id="PF16344"/>
    </source>
</evidence>
<evidence type="ECO:0000313" key="4">
    <source>
        <dbReference type="EMBL" id="MBM6759556.1"/>
    </source>
</evidence>
<keyword evidence="1" id="KW-0472">Membrane</keyword>
<dbReference type="InterPro" id="IPR032508">
    <property type="entry name" value="FecR_C"/>
</dbReference>
<protein>
    <submittedName>
        <fullName evidence="4">FecR domain-containing protein</fullName>
    </submittedName>
</protein>
<sequence>MNRPTDKQIDDVLAGVASAEEARQVARWLATEEGSKYIASAFDRDAQAIAQAINPGDEELYVPHPIPSEEVWVRIRKQLLRYRLRRVMFRVAVVLIPVLVLVGLYTRLESRVDLFGDVDYEEVYVPKGERLQMMFQDGTKVYINSDTRLRYPKKFGLDSRNVELSGEAYFVVAKNKKRPFVVQLDGPSIHVVGTSFNVQDYPEDDKITVSLDEGKINMHFVSDKEIPLSAGQQAVYDRKHDTCQVLSSSNIQYFSLWKQNIISFKDLSLSEVIVKLQRWYNVEFKVEGKIPDDLLITLTSNQTILENVLRDLEKITPLTFDYDVKSKIVWIRRKSRF</sequence>
<dbReference type="InterPro" id="IPR006860">
    <property type="entry name" value="FecR"/>
</dbReference>
<evidence type="ECO:0000313" key="5">
    <source>
        <dbReference type="Proteomes" id="UP000703295"/>
    </source>
</evidence>
<name>A0ABS2EY01_9BACE</name>
<dbReference type="PANTHER" id="PTHR30273">
    <property type="entry name" value="PERIPLASMIC SIGNAL SENSOR AND SIGMA FACTOR ACTIVATOR FECR-RELATED"/>
    <property type="match status" value="1"/>
</dbReference>
<comment type="caution">
    <text evidence="4">The sequence shown here is derived from an EMBL/GenBank/DDBJ whole genome shotgun (WGS) entry which is preliminary data.</text>
</comment>
<dbReference type="Proteomes" id="UP000703295">
    <property type="component" value="Unassembled WGS sequence"/>
</dbReference>
<dbReference type="PIRSF" id="PIRSF018266">
    <property type="entry name" value="FecR"/>
    <property type="match status" value="1"/>
</dbReference>
<dbReference type="Pfam" id="PF16344">
    <property type="entry name" value="FecR_C"/>
    <property type="match status" value="1"/>
</dbReference>
<accession>A0ABS2EY01</accession>
<keyword evidence="5" id="KW-1185">Reference proteome</keyword>
<dbReference type="Gene3D" id="2.60.120.1440">
    <property type="match status" value="1"/>
</dbReference>
<gene>
    <name evidence="4" type="ORF">H6A31_12845</name>
</gene>
<dbReference type="PANTHER" id="PTHR30273:SF2">
    <property type="entry name" value="PROTEIN FECR"/>
    <property type="match status" value="1"/>
</dbReference>